<reference evidence="1" key="1">
    <citation type="submission" date="2020-04" db="EMBL/GenBank/DDBJ databases">
        <title>Draft genome resource of the tomato pathogen Pseudocercospora fuligena.</title>
        <authorList>
            <person name="Zaccaron A."/>
        </authorList>
    </citation>
    <scope>NUCLEOTIDE SEQUENCE</scope>
    <source>
        <strain evidence="1">PF001</strain>
    </source>
</reference>
<proteinExistence type="predicted"/>
<sequence length="135" mass="15280">MNSKWLITGRLERADHLRPHNMILPVYIEDDACYTALPRAYEKQNNPCLGARSSAVIPMRQRYSSSQELPRGADGFAGRRTTSYRHGKIVPAAQQNTPVKCTITMKRFTSTCCCLNDVDQRPPRLAFNIRAIIAQ</sequence>
<gene>
    <name evidence="1" type="ORF">HII31_05192</name>
</gene>
<evidence type="ECO:0000313" key="2">
    <source>
        <dbReference type="Proteomes" id="UP000660729"/>
    </source>
</evidence>
<dbReference type="AlphaFoldDB" id="A0A8H6VIB3"/>
<protein>
    <submittedName>
        <fullName evidence="1">Uncharacterized protein</fullName>
    </submittedName>
</protein>
<keyword evidence="2" id="KW-1185">Reference proteome</keyword>
<name>A0A8H6VIB3_9PEZI</name>
<organism evidence="1 2">
    <name type="scientific">Pseudocercospora fuligena</name>
    <dbReference type="NCBI Taxonomy" id="685502"/>
    <lineage>
        <taxon>Eukaryota</taxon>
        <taxon>Fungi</taxon>
        <taxon>Dikarya</taxon>
        <taxon>Ascomycota</taxon>
        <taxon>Pezizomycotina</taxon>
        <taxon>Dothideomycetes</taxon>
        <taxon>Dothideomycetidae</taxon>
        <taxon>Mycosphaerellales</taxon>
        <taxon>Mycosphaerellaceae</taxon>
        <taxon>Pseudocercospora</taxon>
    </lineage>
</organism>
<accession>A0A8H6VIB3</accession>
<dbReference type="EMBL" id="JABCIY010000084">
    <property type="protein sequence ID" value="KAF7193468.1"/>
    <property type="molecule type" value="Genomic_DNA"/>
</dbReference>
<evidence type="ECO:0000313" key="1">
    <source>
        <dbReference type="EMBL" id="KAF7193468.1"/>
    </source>
</evidence>
<comment type="caution">
    <text evidence="1">The sequence shown here is derived from an EMBL/GenBank/DDBJ whole genome shotgun (WGS) entry which is preliminary data.</text>
</comment>
<dbReference type="Proteomes" id="UP000660729">
    <property type="component" value="Unassembled WGS sequence"/>
</dbReference>